<feature type="region of interest" description="Disordered" evidence="2">
    <location>
        <begin position="389"/>
        <end position="472"/>
    </location>
</feature>
<dbReference type="Proteomes" id="UP000224006">
    <property type="component" value="Chromosome VII"/>
</dbReference>
<accession>A0A2A9M7A3</accession>
<evidence type="ECO:0000313" key="3">
    <source>
        <dbReference type="EMBL" id="PFH33819.1"/>
    </source>
</evidence>
<sequence length="847" mass="92243">MRLRACAHAWGRCALCSRGRFSQSSVETASRFCRASASRLRPPQPLLRQALPAQAPCPSGVLPGVRRFSASSAETPLRAASLAVSSSDPVSPSLLKLSLSHAVSPSWRATLRAESCADPATRAFASPWQAHSVRRLRRERAGGRLSPADEDAVPLEAGASSSGSMRTSETASRGHAADGQHTCAGEARGQAGIGLEKDMQGVEDFWGSVQSRFDRILQTAPTCSPALDPPTTAASASSSAPSSPAPAVFSPSASVSPSTRRSAVFPTPFSDSPRETRLECILPLSASAQEGDEEALLQRLLREHGIVGSCRQRGSAATSSESPDHATHVENGGEASAWGERAEEATLLTPPQAPTSVAEAVGGSQRVPIDPNKSRAQLDEEVKAAISHFVPHAVKRKEKLRKSAPEEEEQTASHEREKPTAASQRDSFLAEGPQEHGDPGGEASRSLARVYDERDDASKDADGEREDGAARHDRVEYMGDAAFAESVLGVVSRPRVSGQLRPGSHADRPSALVAHASGVSERLDTKDSSAEEQDGEEEELTPAQRFYRDNRELLLKRAQAYYHEKQQKLARQPSEPLSQEHETNVFEDDETEAVDDEWAFFREPVVRPPKDHLWGVAWQQPAESPATGQRRAKTVELERGRMPTVEEFVTILQQEHMEDIRVVDLDACGRRDVARFAIVGTGRTPEHCRRVGRLLSRLIVELQVPFLSRAAYCHSSRDDDWVIARCAHIHLHLMTRTVRSQYRLEDLWLLPHEHFGPDTFPGYFDCSYSHPPPYLLAARDAAAASSASAARDIVAYESLMESKDYPDASVHFLVEASAPPSEESTLQQTTNGPCSTCQTTRHPSTKV</sequence>
<dbReference type="RefSeq" id="XP_029217828.1">
    <property type="nucleotide sequence ID" value="XM_029366397.1"/>
</dbReference>
<feature type="region of interest" description="Disordered" evidence="2">
    <location>
        <begin position="819"/>
        <end position="847"/>
    </location>
</feature>
<feature type="compositionally biased region" description="Low complexity" evidence="2">
    <location>
        <begin position="224"/>
        <end position="264"/>
    </location>
</feature>
<dbReference type="PANTHER" id="PTHR21043">
    <property type="entry name" value="IOJAP SUPERFAMILY ORTHOLOG"/>
    <property type="match status" value="1"/>
</dbReference>
<evidence type="ECO:0000313" key="4">
    <source>
        <dbReference type="Proteomes" id="UP000224006"/>
    </source>
</evidence>
<dbReference type="SUPFAM" id="SSF81301">
    <property type="entry name" value="Nucleotidyltransferase"/>
    <property type="match status" value="1"/>
</dbReference>
<feature type="compositionally biased region" description="Acidic residues" evidence="2">
    <location>
        <begin position="530"/>
        <end position="540"/>
    </location>
</feature>
<feature type="region of interest" description="Disordered" evidence="2">
    <location>
        <begin position="515"/>
        <end position="544"/>
    </location>
</feature>
<dbReference type="PANTHER" id="PTHR21043:SF0">
    <property type="entry name" value="MITOCHONDRIAL ASSEMBLY OF RIBOSOMAL LARGE SUBUNIT PROTEIN 1"/>
    <property type="match status" value="1"/>
</dbReference>
<evidence type="ECO:0000256" key="2">
    <source>
        <dbReference type="SAM" id="MobiDB-lite"/>
    </source>
</evidence>
<feature type="region of interest" description="Disordered" evidence="2">
    <location>
        <begin position="568"/>
        <end position="589"/>
    </location>
</feature>
<dbReference type="GO" id="GO:0043023">
    <property type="term" value="F:ribosomal large subunit binding"/>
    <property type="evidence" value="ECO:0007669"/>
    <property type="project" value="TreeGrafter"/>
</dbReference>
<name>A0A2A9M7A3_BESBE</name>
<dbReference type="VEuPathDB" id="ToxoDB:BESB_080350"/>
<dbReference type="Gene3D" id="3.30.460.10">
    <property type="entry name" value="Beta Polymerase, domain 2"/>
    <property type="match status" value="1"/>
</dbReference>
<dbReference type="Pfam" id="PF02410">
    <property type="entry name" value="RsfS"/>
    <property type="match status" value="1"/>
</dbReference>
<reference evidence="3 4" key="1">
    <citation type="submission" date="2017-09" db="EMBL/GenBank/DDBJ databases">
        <title>Genome sequencing of Besnoitia besnoiti strain Bb-Ger1.</title>
        <authorList>
            <person name="Schares G."/>
            <person name="Venepally P."/>
            <person name="Lorenzi H.A."/>
        </authorList>
    </citation>
    <scope>NUCLEOTIDE SEQUENCE [LARGE SCALE GENOMIC DNA]</scope>
    <source>
        <strain evidence="3 4">Bb-Ger1</strain>
    </source>
</reference>
<dbReference type="GO" id="GO:0090071">
    <property type="term" value="P:negative regulation of ribosome biogenesis"/>
    <property type="evidence" value="ECO:0007669"/>
    <property type="project" value="TreeGrafter"/>
</dbReference>
<dbReference type="AlphaFoldDB" id="A0A2A9M7A3"/>
<dbReference type="OrthoDB" id="21330at2759"/>
<dbReference type="InterPro" id="IPR043519">
    <property type="entry name" value="NT_sf"/>
</dbReference>
<comment type="caution">
    <text evidence="3">The sequence shown here is derived from an EMBL/GenBank/DDBJ whole genome shotgun (WGS) entry which is preliminary data.</text>
</comment>
<dbReference type="GeneID" id="40312962"/>
<comment type="similarity">
    <text evidence="1">Belongs to the Iojap/RsfS family.</text>
</comment>
<dbReference type="EMBL" id="NWUJ01000008">
    <property type="protein sequence ID" value="PFH33819.1"/>
    <property type="molecule type" value="Genomic_DNA"/>
</dbReference>
<organism evidence="3 4">
    <name type="scientific">Besnoitia besnoiti</name>
    <name type="common">Apicomplexan protozoan</name>
    <dbReference type="NCBI Taxonomy" id="94643"/>
    <lineage>
        <taxon>Eukaryota</taxon>
        <taxon>Sar</taxon>
        <taxon>Alveolata</taxon>
        <taxon>Apicomplexa</taxon>
        <taxon>Conoidasida</taxon>
        <taxon>Coccidia</taxon>
        <taxon>Eucoccidiorida</taxon>
        <taxon>Eimeriorina</taxon>
        <taxon>Sarcocystidae</taxon>
        <taxon>Besnoitia</taxon>
    </lineage>
</organism>
<proteinExistence type="inferred from homology"/>
<feature type="compositionally biased region" description="Basic and acidic residues" evidence="2">
    <location>
        <begin position="450"/>
        <end position="472"/>
    </location>
</feature>
<gene>
    <name evidence="3" type="ORF">BESB_080350</name>
</gene>
<feature type="region of interest" description="Disordered" evidence="2">
    <location>
        <begin position="312"/>
        <end position="372"/>
    </location>
</feature>
<feature type="region of interest" description="Disordered" evidence="2">
    <location>
        <begin position="140"/>
        <end position="181"/>
    </location>
</feature>
<feature type="compositionally biased region" description="Basic and acidic residues" evidence="2">
    <location>
        <begin position="401"/>
        <end position="419"/>
    </location>
</feature>
<feature type="compositionally biased region" description="Polar residues" evidence="2">
    <location>
        <begin position="822"/>
        <end position="847"/>
    </location>
</feature>
<keyword evidence="4" id="KW-1185">Reference proteome</keyword>
<dbReference type="InterPro" id="IPR004394">
    <property type="entry name" value="Iojap/RsfS/C7orf30"/>
</dbReference>
<evidence type="ECO:0000256" key="1">
    <source>
        <dbReference type="ARBA" id="ARBA00010574"/>
    </source>
</evidence>
<dbReference type="KEGG" id="bbes:BESB_080350"/>
<feature type="compositionally biased region" description="Polar residues" evidence="2">
    <location>
        <begin position="159"/>
        <end position="171"/>
    </location>
</feature>
<protein>
    <recommendedName>
        <fullName evidence="5">Oligomerization domain protein</fullName>
    </recommendedName>
</protein>
<dbReference type="GO" id="GO:0017148">
    <property type="term" value="P:negative regulation of translation"/>
    <property type="evidence" value="ECO:0007669"/>
    <property type="project" value="TreeGrafter"/>
</dbReference>
<evidence type="ECO:0008006" key="5">
    <source>
        <dbReference type="Google" id="ProtNLM"/>
    </source>
</evidence>
<feature type="region of interest" description="Disordered" evidence="2">
    <location>
        <begin position="221"/>
        <end position="274"/>
    </location>
</feature>